<feature type="binding site" evidence="5">
    <location>
        <position position="225"/>
    </location>
    <ligand>
        <name>FAD</name>
        <dbReference type="ChEBI" id="CHEBI:57692"/>
    </ligand>
</feature>
<accession>A0A838L3U2</accession>
<evidence type="ECO:0000256" key="3">
    <source>
        <dbReference type="ARBA" id="ARBA00022630"/>
    </source>
</evidence>
<evidence type="ECO:0000256" key="2">
    <source>
        <dbReference type="ARBA" id="ARBA00010790"/>
    </source>
</evidence>
<feature type="domain" description="Glucose-methanol-choline oxidoreductase N-terminal" evidence="7">
    <location>
        <begin position="88"/>
        <end position="111"/>
    </location>
</feature>
<dbReference type="Proteomes" id="UP000570166">
    <property type="component" value="Unassembled WGS sequence"/>
</dbReference>
<protein>
    <submittedName>
        <fullName evidence="9">GMC family oxidoreductase N-terminal domain-containing protein</fullName>
    </submittedName>
</protein>
<dbReference type="RefSeq" id="WP_160363637.1">
    <property type="nucleotide sequence ID" value="NZ_JACEIB010000003.1"/>
</dbReference>
<dbReference type="Gene3D" id="3.50.50.60">
    <property type="entry name" value="FAD/NAD(P)-binding domain"/>
    <property type="match status" value="1"/>
</dbReference>
<dbReference type="Gene3D" id="3.30.560.10">
    <property type="entry name" value="Glucose Oxidase, domain 3"/>
    <property type="match status" value="1"/>
</dbReference>
<dbReference type="GO" id="GO:0016614">
    <property type="term" value="F:oxidoreductase activity, acting on CH-OH group of donors"/>
    <property type="evidence" value="ECO:0007669"/>
    <property type="project" value="InterPro"/>
</dbReference>
<organism evidence="9 10">
    <name type="scientific">Sphingomonas chungangi</name>
    <dbReference type="NCBI Taxonomy" id="2683589"/>
    <lineage>
        <taxon>Bacteria</taxon>
        <taxon>Pseudomonadati</taxon>
        <taxon>Pseudomonadota</taxon>
        <taxon>Alphaproteobacteria</taxon>
        <taxon>Sphingomonadales</taxon>
        <taxon>Sphingomonadaceae</taxon>
        <taxon>Sphingomonas</taxon>
    </lineage>
</organism>
<dbReference type="Pfam" id="PF05199">
    <property type="entry name" value="GMC_oxred_C"/>
    <property type="match status" value="1"/>
</dbReference>
<dbReference type="AlphaFoldDB" id="A0A838L3U2"/>
<comment type="caution">
    <text evidence="9">The sequence shown here is derived from an EMBL/GenBank/DDBJ whole genome shotgun (WGS) entry which is preliminary data.</text>
</comment>
<dbReference type="InterPro" id="IPR036188">
    <property type="entry name" value="FAD/NAD-bd_sf"/>
</dbReference>
<dbReference type="PANTHER" id="PTHR11552:SF147">
    <property type="entry name" value="CHOLINE DEHYDROGENASE, MITOCHONDRIAL"/>
    <property type="match status" value="1"/>
</dbReference>
<dbReference type="InterPro" id="IPR012132">
    <property type="entry name" value="GMC_OxRdtase"/>
</dbReference>
<reference evidence="9 10" key="1">
    <citation type="submission" date="2020-07" db="EMBL/GenBank/DDBJ databases">
        <authorList>
            <person name="Sun Q."/>
        </authorList>
    </citation>
    <scope>NUCLEOTIDE SEQUENCE [LARGE SCALE GENOMIC DNA]</scope>
    <source>
        <strain evidence="9 10">CGMCC 1.13654</strain>
    </source>
</reference>
<dbReference type="InterPro" id="IPR000172">
    <property type="entry name" value="GMC_OxRdtase_N"/>
</dbReference>
<keyword evidence="4 5" id="KW-0274">FAD</keyword>
<dbReference type="InterPro" id="IPR007867">
    <property type="entry name" value="GMC_OxRtase_C"/>
</dbReference>
<dbReference type="PROSITE" id="PS00623">
    <property type="entry name" value="GMC_OXRED_1"/>
    <property type="match status" value="1"/>
</dbReference>
<evidence type="ECO:0000313" key="10">
    <source>
        <dbReference type="Proteomes" id="UP000570166"/>
    </source>
</evidence>
<evidence type="ECO:0000256" key="5">
    <source>
        <dbReference type="PIRSR" id="PIRSR000137-2"/>
    </source>
</evidence>
<name>A0A838L3U2_9SPHN</name>
<dbReference type="EMBL" id="JACEIB010000003">
    <property type="protein sequence ID" value="MBA2933844.1"/>
    <property type="molecule type" value="Genomic_DNA"/>
</dbReference>
<evidence type="ECO:0000256" key="1">
    <source>
        <dbReference type="ARBA" id="ARBA00001974"/>
    </source>
</evidence>
<keyword evidence="3 6" id="KW-0285">Flavoprotein</keyword>
<gene>
    <name evidence="9" type="ORF">HZF05_06985</name>
</gene>
<dbReference type="PIRSF" id="PIRSF000137">
    <property type="entry name" value="Alcohol_oxidase"/>
    <property type="match status" value="1"/>
</dbReference>
<keyword evidence="10" id="KW-1185">Reference proteome</keyword>
<comment type="cofactor">
    <cofactor evidence="1 5">
        <name>FAD</name>
        <dbReference type="ChEBI" id="CHEBI:57692"/>
    </cofactor>
</comment>
<evidence type="ECO:0000259" key="8">
    <source>
        <dbReference type="PROSITE" id="PS00624"/>
    </source>
</evidence>
<feature type="domain" description="Glucose-methanol-choline oxidoreductase N-terminal" evidence="8">
    <location>
        <begin position="260"/>
        <end position="274"/>
    </location>
</feature>
<comment type="similarity">
    <text evidence="2 6">Belongs to the GMC oxidoreductase family.</text>
</comment>
<dbReference type="SUPFAM" id="SSF54373">
    <property type="entry name" value="FAD-linked reductases, C-terminal domain"/>
    <property type="match status" value="1"/>
</dbReference>
<feature type="binding site" evidence="5">
    <location>
        <begin position="98"/>
        <end position="101"/>
    </location>
    <ligand>
        <name>FAD</name>
        <dbReference type="ChEBI" id="CHEBI:57692"/>
    </ligand>
</feature>
<dbReference type="Pfam" id="PF00732">
    <property type="entry name" value="GMC_oxred_N"/>
    <property type="match status" value="1"/>
</dbReference>
<sequence>MAKTEAVPVRADYIVVGAGSAGTVIATRLSEDPAVRVLLIEAGGESNGFMVQMPVGFAKMIAKDRYDWMYEQVPDASIGGRKFLWSAGKMLGGGSSLNGQVFIRGTRADYDRWPTLGAAGWGFDDVLPYFRKLEQWHGAPDQARGAHGPLSVSPMRDPHPLCQVFLEACREAGLPTIDDYNAGEMEGAFLTQASQRDGWRCSTEKAYLRPARSRPNLTVLTNAEVSGVRIESGRAVGVTLVRGGERYEVATDREVIVSAGAMGSPALLMRSGLGPEAHLREHGIAVVQDMSGVGGGLQEHCGVTQNKRVSVPTLNSQTGALDMIRHMAKFLWSRSGPMSAPAVQAMGLIRTRPDLDEPDVQIHFMPLAYNVEADTVSSAEAVMPKEPAISINATTCHPRSRGRIVLGEGGRPRVEHQLLGDRRDIETMIGALKAVDRIFRTPAMQRIVVGDREPPRPPADDADWEAYLHAKAMVVYHPAGTCRIGADDGAVVDPQCRVRGVQALRVVDASVIPALPSGNTNAPVIMIGEKAADMIRSGRAG</sequence>
<evidence type="ECO:0000313" key="9">
    <source>
        <dbReference type="EMBL" id="MBA2933844.1"/>
    </source>
</evidence>
<dbReference type="PANTHER" id="PTHR11552">
    <property type="entry name" value="GLUCOSE-METHANOL-CHOLINE GMC OXIDOREDUCTASE"/>
    <property type="match status" value="1"/>
</dbReference>
<evidence type="ECO:0000259" key="7">
    <source>
        <dbReference type="PROSITE" id="PS00623"/>
    </source>
</evidence>
<dbReference type="PROSITE" id="PS00624">
    <property type="entry name" value="GMC_OXRED_2"/>
    <property type="match status" value="1"/>
</dbReference>
<evidence type="ECO:0000256" key="6">
    <source>
        <dbReference type="RuleBase" id="RU003968"/>
    </source>
</evidence>
<proteinExistence type="inferred from homology"/>
<evidence type="ECO:0000256" key="4">
    <source>
        <dbReference type="ARBA" id="ARBA00022827"/>
    </source>
</evidence>
<dbReference type="SUPFAM" id="SSF51905">
    <property type="entry name" value="FAD/NAD(P)-binding domain"/>
    <property type="match status" value="1"/>
</dbReference>
<dbReference type="GO" id="GO:0050660">
    <property type="term" value="F:flavin adenine dinucleotide binding"/>
    <property type="evidence" value="ECO:0007669"/>
    <property type="project" value="InterPro"/>
</dbReference>